<reference evidence="2 3" key="1">
    <citation type="submission" date="2014-01" db="EMBL/GenBank/DDBJ databases">
        <title>Actinotalea ferrariae CF5-4.</title>
        <authorList>
            <person name="Chen F."/>
            <person name="Li Y."/>
            <person name="Wang G."/>
        </authorList>
    </citation>
    <scope>NUCLEOTIDE SEQUENCE [LARGE SCALE GENOMIC DNA]</scope>
    <source>
        <strain evidence="2 3">CF5-4</strain>
    </source>
</reference>
<evidence type="ECO:0000259" key="1">
    <source>
        <dbReference type="Pfam" id="PF04471"/>
    </source>
</evidence>
<dbReference type="EMBL" id="AXCW01000287">
    <property type="protein sequence ID" value="EYR62245.1"/>
    <property type="molecule type" value="Genomic_DNA"/>
</dbReference>
<dbReference type="GO" id="GO:0003677">
    <property type="term" value="F:DNA binding"/>
    <property type="evidence" value="ECO:0007669"/>
    <property type="project" value="InterPro"/>
</dbReference>
<dbReference type="InterPro" id="IPR007560">
    <property type="entry name" value="Restrct_endonuc_IV_Mrr"/>
</dbReference>
<protein>
    <recommendedName>
        <fullName evidence="1">Restriction endonuclease type IV Mrr domain-containing protein</fullName>
    </recommendedName>
</protein>
<sequence length="306" mass="33309">MLTPRALAWARGAGRALAAWHTHKELRATGIDSAAFRRLSVAASVYVDGTAEEWVRGVEHHDTKYLLADAAFAAFKAQALERLAAAQADQSASRVRRRPGGPDLYPEGQAEARMEQLALARLDVLSDSELRIFDDGVEHYVDVYIPERLREEAWRILAREWPFMSAPKRREPPVARPFSGAEDLAFAARVHWENGLVDAYESEATALAEHGIRVLTRAVADRRAGHRPTSVVSEPPPPQPYGVSPDGAERLAAAWMQHLGATGVAVTRGTKDGGLDVVADRYIAQVKAWAGPVSVVEVRAMAGVAA</sequence>
<comment type="caution">
    <text evidence="2">The sequence shown here is derived from an EMBL/GenBank/DDBJ whole genome shotgun (WGS) entry which is preliminary data.</text>
</comment>
<organism evidence="2 3">
    <name type="scientific">Actinotalea ferrariae CF5-4</name>
    <dbReference type="NCBI Taxonomy" id="948458"/>
    <lineage>
        <taxon>Bacteria</taxon>
        <taxon>Bacillati</taxon>
        <taxon>Actinomycetota</taxon>
        <taxon>Actinomycetes</taxon>
        <taxon>Micrococcales</taxon>
        <taxon>Cellulomonadaceae</taxon>
        <taxon>Actinotalea</taxon>
    </lineage>
</organism>
<accession>A0A021VQB4</accession>
<feature type="domain" description="Restriction endonuclease type IV Mrr" evidence="1">
    <location>
        <begin position="243"/>
        <end position="305"/>
    </location>
</feature>
<evidence type="ECO:0000313" key="2">
    <source>
        <dbReference type="EMBL" id="EYR62245.1"/>
    </source>
</evidence>
<proteinExistence type="predicted"/>
<dbReference type="AlphaFoldDB" id="A0A021VQB4"/>
<dbReference type="Proteomes" id="UP000019753">
    <property type="component" value="Unassembled WGS sequence"/>
</dbReference>
<dbReference type="GO" id="GO:0009307">
    <property type="term" value="P:DNA restriction-modification system"/>
    <property type="evidence" value="ECO:0007669"/>
    <property type="project" value="InterPro"/>
</dbReference>
<dbReference type="GO" id="GO:0004519">
    <property type="term" value="F:endonuclease activity"/>
    <property type="evidence" value="ECO:0007669"/>
    <property type="project" value="InterPro"/>
</dbReference>
<evidence type="ECO:0000313" key="3">
    <source>
        <dbReference type="Proteomes" id="UP000019753"/>
    </source>
</evidence>
<name>A0A021VQB4_9CELL</name>
<gene>
    <name evidence="2" type="ORF">N866_10385</name>
</gene>
<keyword evidence="3" id="KW-1185">Reference proteome</keyword>
<dbReference type="Pfam" id="PF04471">
    <property type="entry name" value="Mrr_cat"/>
    <property type="match status" value="1"/>
</dbReference>